<dbReference type="Proteomes" id="UP001153331">
    <property type="component" value="Unassembled WGS sequence"/>
</dbReference>
<name>A0ACC2I506_9PLEO</name>
<reference evidence="1" key="1">
    <citation type="submission" date="2022-11" db="EMBL/GenBank/DDBJ databases">
        <title>Genome Sequence of Boeremia exigua.</title>
        <authorList>
            <person name="Buettner E."/>
        </authorList>
    </citation>
    <scope>NUCLEOTIDE SEQUENCE</scope>
    <source>
        <strain evidence="1">CU02</strain>
    </source>
</reference>
<accession>A0ACC2I506</accession>
<protein>
    <submittedName>
        <fullName evidence="1">Uncharacterized protein</fullName>
    </submittedName>
</protein>
<evidence type="ECO:0000313" key="2">
    <source>
        <dbReference type="Proteomes" id="UP001153331"/>
    </source>
</evidence>
<sequence>MFSRTIPRAAPRISALSRCQAQPSLYKFTKLPAKSCAPLQQQLGRRYRSTMGVRFKEQYRKSPVLFPFAVVVLSVLSGMCLIYLPWYYKNVIIKPYHNFPEPVAKKLRKALFYSRGKYLDIREANKFFRQALQTADELGMDPFSDEIMGVKYTIAALFEDAGYYSLATDVLEIMRADTQKWMDEFSHKHWNDGNRSRVLKNLVQINIKLGQLYDIKYVNEPENGGKRLVEAVETALAESQRREKNGLYQGEGDFLTSEELGGALEALGSHYEEFGPRYLATPLFVKALELCPPKSCHSITLMNNISTCLSQQSPPPTKDALALSSAPTDFPVTNAPPRAVLLDQARQWATKALAHAAAIPANDKTEECDFGCAVATHNLGEFYEMEGKIAEARQKYEEAAGLAKSLGFKEGQTNARAGLKRLKELEKKASSHDFATSVSNQAAVPLISCLLSPGSSTRYFICAETFGGSFNSSTPLDPSCKAGAFRRLCMYHASTASNGTPTPTPAPIATPLFDDCNEGSSGGELEGAEEVDCVADVVDVDVLSYKLVLVLVLVLVEKIVLTGSVVRALCLPSRGVLTTIATGEARIGLPGPVGA</sequence>
<comment type="caution">
    <text evidence="1">The sequence shown here is derived from an EMBL/GenBank/DDBJ whole genome shotgun (WGS) entry which is preliminary data.</text>
</comment>
<keyword evidence="2" id="KW-1185">Reference proteome</keyword>
<proteinExistence type="predicted"/>
<evidence type="ECO:0000313" key="1">
    <source>
        <dbReference type="EMBL" id="KAJ8110434.1"/>
    </source>
</evidence>
<dbReference type="EMBL" id="JAPHNI010000500">
    <property type="protein sequence ID" value="KAJ8110434.1"/>
    <property type="molecule type" value="Genomic_DNA"/>
</dbReference>
<organism evidence="1 2">
    <name type="scientific">Boeremia exigua</name>
    <dbReference type="NCBI Taxonomy" id="749465"/>
    <lineage>
        <taxon>Eukaryota</taxon>
        <taxon>Fungi</taxon>
        <taxon>Dikarya</taxon>
        <taxon>Ascomycota</taxon>
        <taxon>Pezizomycotina</taxon>
        <taxon>Dothideomycetes</taxon>
        <taxon>Pleosporomycetidae</taxon>
        <taxon>Pleosporales</taxon>
        <taxon>Pleosporineae</taxon>
        <taxon>Didymellaceae</taxon>
        <taxon>Boeremia</taxon>
    </lineage>
</organism>
<gene>
    <name evidence="1" type="ORF">OPT61_g6722</name>
</gene>